<organism evidence="1">
    <name type="scientific">hydrothermal vent metagenome</name>
    <dbReference type="NCBI Taxonomy" id="652676"/>
    <lineage>
        <taxon>unclassified sequences</taxon>
        <taxon>metagenomes</taxon>
        <taxon>ecological metagenomes</taxon>
    </lineage>
</organism>
<dbReference type="PANTHER" id="PTHR20883">
    <property type="entry name" value="PHYTANOYL-COA DIOXYGENASE DOMAIN CONTAINING 1"/>
    <property type="match status" value="1"/>
</dbReference>
<sequence>MKLTKQELQDFKDNGFIVLRQFVETKECKAILNKAKEALHNAIEPLETESGYSSRDKDYRSAVTDYQSHSKDIQNIRRLRQVYERDSLFKAWMENTKIRPILKQVLEDEVVLITAHHNSIMNKMPQSSQATSWHQDIRYWHYSDNNLVSVWLALGKETSQNGALEFIPQSHKETFNKECFDEKDYFKKEYLPNKKLISKKISLKLDKGDVVLFHASLLHRANKNTSNTAKISFVYTVKGLATKSIIGKRSANFPERQLHLSE</sequence>
<protein>
    <submittedName>
        <fullName evidence="1">Protein involved in biosynthesis of mitomycin antibiotics/polyketide fumonisin</fullName>
    </submittedName>
</protein>
<evidence type="ECO:0000313" key="1">
    <source>
        <dbReference type="EMBL" id="SFV70400.1"/>
    </source>
</evidence>
<dbReference type="GO" id="GO:0046872">
    <property type="term" value="F:metal ion binding"/>
    <property type="evidence" value="ECO:0007669"/>
    <property type="project" value="UniProtKB-ARBA"/>
</dbReference>
<dbReference type="Gene3D" id="2.60.120.620">
    <property type="entry name" value="q2cbj1_9rhob like domain"/>
    <property type="match status" value="1"/>
</dbReference>
<name>A0A1W1CX25_9ZZZZ</name>
<gene>
    <name evidence="1" type="ORF">MNB_SV-13-1978</name>
</gene>
<proteinExistence type="predicted"/>
<dbReference type="SUPFAM" id="SSF51197">
    <property type="entry name" value="Clavaminate synthase-like"/>
    <property type="match status" value="1"/>
</dbReference>
<dbReference type="GO" id="GO:0016491">
    <property type="term" value="F:oxidoreductase activity"/>
    <property type="evidence" value="ECO:0007669"/>
    <property type="project" value="UniProtKB-ARBA"/>
</dbReference>
<dbReference type="EMBL" id="FPHM01000155">
    <property type="protein sequence ID" value="SFV70400.1"/>
    <property type="molecule type" value="Genomic_DNA"/>
</dbReference>
<dbReference type="PANTHER" id="PTHR20883:SF48">
    <property type="entry name" value="ECTOINE DIOXYGENASE"/>
    <property type="match status" value="1"/>
</dbReference>
<dbReference type="Pfam" id="PF05721">
    <property type="entry name" value="PhyH"/>
    <property type="match status" value="1"/>
</dbReference>
<reference evidence="1" key="1">
    <citation type="submission" date="2016-10" db="EMBL/GenBank/DDBJ databases">
        <authorList>
            <person name="de Groot N.N."/>
        </authorList>
    </citation>
    <scope>NUCLEOTIDE SEQUENCE</scope>
</reference>
<dbReference type="InterPro" id="IPR008775">
    <property type="entry name" value="Phytyl_CoA_dOase-like"/>
</dbReference>
<dbReference type="AlphaFoldDB" id="A0A1W1CX25"/>
<accession>A0A1W1CX25</accession>